<proteinExistence type="inferred from homology"/>
<protein>
    <submittedName>
        <fullName evidence="2">Unannotated protein</fullName>
    </submittedName>
</protein>
<dbReference type="InterPro" id="IPR036165">
    <property type="entry name" value="YefM-like_sf"/>
</dbReference>
<comment type="similarity">
    <text evidence="1">Belongs to the phD/YefM antitoxin family.</text>
</comment>
<dbReference type="InterPro" id="IPR006442">
    <property type="entry name" value="Antitoxin_Phd/YefM"/>
</dbReference>
<reference evidence="2" key="1">
    <citation type="submission" date="2020-05" db="EMBL/GenBank/DDBJ databases">
        <authorList>
            <person name="Chiriac C."/>
            <person name="Salcher M."/>
            <person name="Ghai R."/>
            <person name="Kavagutti S V."/>
        </authorList>
    </citation>
    <scope>NUCLEOTIDE SEQUENCE</scope>
</reference>
<dbReference type="Gene3D" id="3.40.1620.10">
    <property type="entry name" value="YefM-like domain"/>
    <property type="match status" value="1"/>
</dbReference>
<dbReference type="PANTHER" id="PTHR33713:SF10">
    <property type="entry name" value="ANTITOXIN YAFN"/>
    <property type="match status" value="1"/>
</dbReference>
<organism evidence="2">
    <name type="scientific">freshwater metagenome</name>
    <dbReference type="NCBI Taxonomy" id="449393"/>
    <lineage>
        <taxon>unclassified sequences</taxon>
        <taxon>metagenomes</taxon>
        <taxon>ecological metagenomes</taxon>
    </lineage>
</organism>
<evidence type="ECO:0000313" key="2">
    <source>
        <dbReference type="EMBL" id="CAB5040929.1"/>
    </source>
</evidence>
<evidence type="ECO:0000256" key="1">
    <source>
        <dbReference type="ARBA" id="ARBA00009981"/>
    </source>
</evidence>
<gene>
    <name evidence="2" type="ORF">UFOPK4234_01204</name>
</gene>
<dbReference type="NCBIfam" id="TIGR01552">
    <property type="entry name" value="phd_fam"/>
    <property type="match status" value="1"/>
</dbReference>
<dbReference type="AlphaFoldDB" id="A0A6J7SHX5"/>
<dbReference type="Pfam" id="PF02604">
    <property type="entry name" value="PhdYeFM_antitox"/>
    <property type="match status" value="1"/>
</dbReference>
<dbReference type="PANTHER" id="PTHR33713">
    <property type="entry name" value="ANTITOXIN YAFN-RELATED"/>
    <property type="match status" value="1"/>
</dbReference>
<dbReference type="InterPro" id="IPR051405">
    <property type="entry name" value="phD/YefM_antitoxin"/>
</dbReference>
<name>A0A6J7SHX5_9ZZZZ</name>
<dbReference type="SUPFAM" id="SSF143120">
    <property type="entry name" value="YefM-like"/>
    <property type="match status" value="1"/>
</dbReference>
<accession>A0A6J7SHX5</accession>
<sequence length="82" mass="8949">MTTLPISEARAELAHAITQAETEPVTISRHGEAVAVLMSPSLYEQLMESAEELADITEFDAALLKSDLNIPWDVVKKDLGLL</sequence>
<dbReference type="EMBL" id="CAFBQA010000075">
    <property type="protein sequence ID" value="CAB5040929.1"/>
    <property type="molecule type" value="Genomic_DNA"/>
</dbReference>